<dbReference type="GO" id="GO:0140114">
    <property type="term" value="P:cellular detoxification of fluoride"/>
    <property type="evidence" value="ECO:0007669"/>
    <property type="project" value="UniProtKB-UniRule"/>
</dbReference>
<dbReference type="PANTHER" id="PTHR28259">
    <property type="entry name" value="FLUORIDE EXPORT PROTEIN 1-RELATED"/>
    <property type="match status" value="1"/>
</dbReference>
<dbReference type="HAMAP" id="MF_00454">
    <property type="entry name" value="FluC"/>
    <property type="match status" value="1"/>
</dbReference>
<evidence type="ECO:0000256" key="7">
    <source>
        <dbReference type="ARBA" id="ARBA00023065"/>
    </source>
</evidence>
<dbReference type="NCBIfam" id="NF010791">
    <property type="entry name" value="PRK14195.1"/>
    <property type="match status" value="1"/>
</dbReference>
<name>A0A371XDU4_9HYPH</name>
<dbReference type="Pfam" id="PF02537">
    <property type="entry name" value="CRCB"/>
    <property type="match status" value="1"/>
</dbReference>
<protein>
    <recommendedName>
        <fullName evidence="12">Fluoride-specific ion channel FluC</fullName>
    </recommendedName>
</protein>
<keyword evidence="4 12" id="KW-0812">Transmembrane</keyword>
<dbReference type="GO" id="GO:0046872">
    <property type="term" value="F:metal ion binding"/>
    <property type="evidence" value="ECO:0007669"/>
    <property type="project" value="UniProtKB-KW"/>
</dbReference>
<keyword evidence="14" id="KW-1185">Reference proteome</keyword>
<evidence type="ECO:0000256" key="3">
    <source>
        <dbReference type="ARBA" id="ARBA00022519"/>
    </source>
</evidence>
<evidence type="ECO:0000256" key="1">
    <source>
        <dbReference type="ARBA" id="ARBA00004651"/>
    </source>
</evidence>
<comment type="catalytic activity">
    <reaction evidence="11">
        <text>fluoride(in) = fluoride(out)</text>
        <dbReference type="Rhea" id="RHEA:76159"/>
        <dbReference type="ChEBI" id="CHEBI:17051"/>
    </reaction>
    <physiologicalReaction direction="left-to-right" evidence="11">
        <dbReference type="Rhea" id="RHEA:76160"/>
    </physiologicalReaction>
</comment>
<comment type="function">
    <text evidence="12">Fluoride-specific ion channel. Important for reducing fluoride concentration in the cell, thus reducing its toxicity.</text>
</comment>
<sequence length="125" mass="13087">MTELLIVMIGGAIGAGLRHLTNVGAMRVAGPNFPFGTLTVNLVGCFLMGVLIAVLARRSGDTQSVRLFLATGVLGGFTTFSAFSLDFATLWERGTMNTALLYAVVSVLGSLAAVFVGLWFVRSVG</sequence>
<comment type="similarity">
    <text evidence="10 12">Belongs to the fluoride channel Fluc/FEX (TC 1.A.43) family.</text>
</comment>
<comment type="caution">
    <text evidence="13">The sequence shown here is derived from an EMBL/GenBank/DDBJ whole genome shotgun (WGS) entry which is preliminary data.</text>
</comment>
<evidence type="ECO:0000313" key="14">
    <source>
        <dbReference type="Proteomes" id="UP000262379"/>
    </source>
</evidence>
<dbReference type="EMBL" id="QURN01000008">
    <property type="protein sequence ID" value="RFC67405.1"/>
    <property type="molecule type" value="Genomic_DNA"/>
</dbReference>
<accession>A0A371XDU4</accession>
<organism evidence="13 14">
    <name type="scientific">Mesorhizobium denitrificans</name>
    <dbReference type="NCBI Taxonomy" id="2294114"/>
    <lineage>
        <taxon>Bacteria</taxon>
        <taxon>Pseudomonadati</taxon>
        <taxon>Pseudomonadota</taxon>
        <taxon>Alphaproteobacteria</taxon>
        <taxon>Hyphomicrobiales</taxon>
        <taxon>Phyllobacteriaceae</taxon>
        <taxon>Mesorhizobium</taxon>
    </lineage>
</organism>
<evidence type="ECO:0000256" key="5">
    <source>
        <dbReference type="ARBA" id="ARBA00022989"/>
    </source>
</evidence>
<dbReference type="GO" id="GO:0005886">
    <property type="term" value="C:plasma membrane"/>
    <property type="evidence" value="ECO:0007669"/>
    <property type="project" value="UniProtKB-SubCell"/>
</dbReference>
<dbReference type="NCBIfam" id="NF010805">
    <property type="entry name" value="PRK14209.1"/>
    <property type="match status" value="1"/>
</dbReference>
<feature type="transmembrane region" description="Helical" evidence="12">
    <location>
        <begin position="35"/>
        <end position="55"/>
    </location>
</feature>
<evidence type="ECO:0000256" key="9">
    <source>
        <dbReference type="ARBA" id="ARBA00023303"/>
    </source>
</evidence>
<evidence type="ECO:0000256" key="6">
    <source>
        <dbReference type="ARBA" id="ARBA00023053"/>
    </source>
</evidence>
<evidence type="ECO:0000256" key="2">
    <source>
        <dbReference type="ARBA" id="ARBA00022475"/>
    </source>
</evidence>
<keyword evidence="8 12" id="KW-0472">Membrane</keyword>
<keyword evidence="9 12" id="KW-0407">Ion channel</keyword>
<dbReference type="RefSeq" id="WP_116624277.1">
    <property type="nucleotide sequence ID" value="NZ_QURN01000008.1"/>
</dbReference>
<keyword evidence="6 12" id="KW-0915">Sodium</keyword>
<evidence type="ECO:0000256" key="10">
    <source>
        <dbReference type="ARBA" id="ARBA00035120"/>
    </source>
</evidence>
<evidence type="ECO:0000256" key="12">
    <source>
        <dbReference type="HAMAP-Rule" id="MF_00454"/>
    </source>
</evidence>
<dbReference type="PANTHER" id="PTHR28259:SF1">
    <property type="entry name" value="FLUORIDE EXPORT PROTEIN 1-RELATED"/>
    <property type="match status" value="1"/>
</dbReference>
<evidence type="ECO:0000256" key="11">
    <source>
        <dbReference type="ARBA" id="ARBA00035585"/>
    </source>
</evidence>
<evidence type="ECO:0000313" key="13">
    <source>
        <dbReference type="EMBL" id="RFC67405.1"/>
    </source>
</evidence>
<keyword evidence="7 12" id="KW-0406">Ion transport</keyword>
<reference evidence="14" key="1">
    <citation type="submission" date="2018-08" db="EMBL/GenBank/DDBJ databases">
        <authorList>
            <person name="Im W.T."/>
        </authorList>
    </citation>
    <scope>NUCLEOTIDE SEQUENCE [LARGE SCALE GENOMIC DNA]</scope>
    <source>
        <strain evidence="14">LA-28</strain>
    </source>
</reference>
<keyword evidence="3" id="KW-0997">Cell inner membrane</keyword>
<feature type="binding site" evidence="12">
    <location>
        <position position="78"/>
    </location>
    <ligand>
        <name>Na(+)</name>
        <dbReference type="ChEBI" id="CHEBI:29101"/>
        <note>structural</note>
    </ligand>
</feature>
<keyword evidence="12" id="KW-0813">Transport</keyword>
<dbReference type="NCBIfam" id="TIGR00494">
    <property type="entry name" value="crcB"/>
    <property type="match status" value="1"/>
</dbReference>
<feature type="transmembrane region" description="Helical" evidence="12">
    <location>
        <begin position="67"/>
        <end position="87"/>
    </location>
</feature>
<comment type="activity regulation">
    <text evidence="12">Na(+) is not transported, but it plays an essential structural role and its presence is essential for fluoride channel function.</text>
</comment>
<keyword evidence="5 12" id="KW-1133">Transmembrane helix</keyword>
<feature type="transmembrane region" description="Helical" evidence="12">
    <location>
        <begin position="99"/>
        <end position="121"/>
    </location>
</feature>
<keyword evidence="12" id="KW-0479">Metal-binding</keyword>
<dbReference type="GO" id="GO:0062054">
    <property type="term" value="F:fluoride channel activity"/>
    <property type="evidence" value="ECO:0007669"/>
    <property type="project" value="UniProtKB-UniRule"/>
</dbReference>
<proteinExistence type="inferred from homology"/>
<dbReference type="Proteomes" id="UP000262379">
    <property type="component" value="Unassembled WGS sequence"/>
</dbReference>
<feature type="binding site" evidence="12">
    <location>
        <position position="75"/>
    </location>
    <ligand>
        <name>Na(+)</name>
        <dbReference type="ChEBI" id="CHEBI:29101"/>
        <note>structural</note>
    </ligand>
</feature>
<keyword evidence="2 12" id="KW-1003">Cell membrane</keyword>
<comment type="subcellular location">
    <subcellularLocation>
        <location evidence="1 12">Cell membrane</location>
        <topology evidence="1 12">Multi-pass membrane protein</topology>
    </subcellularLocation>
</comment>
<gene>
    <name evidence="12 13" type="primary">crcB</name>
    <name evidence="12" type="synonym">fluC</name>
    <name evidence="13" type="ORF">DY251_12340</name>
</gene>
<dbReference type="InterPro" id="IPR003691">
    <property type="entry name" value="FluC"/>
</dbReference>
<evidence type="ECO:0000256" key="4">
    <source>
        <dbReference type="ARBA" id="ARBA00022692"/>
    </source>
</evidence>
<dbReference type="AlphaFoldDB" id="A0A371XDU4"/>
<evidence type="ECO:0000256" key="8">
    <source>
        <dbReference type="ARBA" id="ARBA00023136"/>
    </source>
</evidence>